<dbReference type="GO" id="GO:0008889">
    <property type="term" value="F:glycerophosphodiester phosphodiesterase activity"/>
    <property type="evidence" value="ECO:0007669"/>
    <property type="project" value="UniProtKB-EC"/>
</dbReference>
<sequence length="464" mass="52061">MKKKTLGILITLFLPTMLLAQEGIAKNEIAYKKTQLNHKILVVGHRGYPGIMPEETRPSYESAATNGADYLELDLHMTKDCQLIARHNPWMKDNTNVEQVAKTNPEVAKRIRTTPGRFVTIKWQREDKDHGPDKYLTDLVDPKDYKSRLKALVVDGEDHTNDWSVSDFTLKELKDWIGGTSFDAAADRPSSLNGKFPILTFQEVIDIAKEETKRTGRTIGIYPESKNPIWNNGQAIANGCGALGSHPFEDSILKVIEKNGLNSKESPIIVQSFDPQSLKYMRSKGLKTKVIQLMDGNDVDYYTGKVIYNTNNYLTFVSGRPYSWTVAGKPDYFGSMLTPAGLNEVATYADIIGPWKMEIMTFLNTKKQGARNDINLVDLVRPNQVIADAHKLGLSVHPFTFRNEKQYLAGVYHNQPINEYLDFYEAGVDGVFTDYTGTAIDARSIFEGSIKLNSSMDTSGLNKL</sequence>
<evidence type="ECO:0000313" key="9">
    <source>
        <dbReference type="EMBL" id="SQA65055.1"/>
    </source>
</evidence>
<keyword evidence="5 9" id="KW-0378">Hydrolase</keyword>
<evidence type="ECO:0000256" key="2">
    <source>
        <dbReference type="ARBA" id="ARBA00012247"/>
    </source>
</evidence>
<dbReference type="AlphaFoldDB" id="A0AB38G0I7"/>
<accession>A0AB38G0I7</accession>
<evidence type="ECO:0000256" key="6">
    <source>
        <dbReference type="ARBA" id="ARBA00047512"/>
    </source>
</evidence>
<dbReference type="Proteomes" id="UP000251313">
    <property type="component" value="Unassembled WGS sequence"/>
</dbReference>
<dbReference type="InterPro" id="IPR017946">
    <property type="entry name" value="PLC-like_Pdiesterase_TIM-brl"/>
</dbReference>
<feature type="signal peptide" evidence="7">
    <location>
        <begin position="1"/>
        <end position="20"/>
    </location>
</feature>
<evidence type="ECO:0000256" key="3">
    <source>
        <dbReference type="ARBA" id="ARBA00022729"/>
    </source>
</evidence>
<evidence type="ECO:0000256" key="7">
    <source>
        <dbReference type="SAM" id="SignalP"/>
    </source>
</evidence>
<dbReference type="Gene3D" id="3.20.20.190">
    <property type="entry name" value="Phosphatidylinositol (PI) phosphodiesterase"/>
    <property type="match status" value="1"/>
</dbReference>
<proteinExistence type="inferred from homology"/>
<dbReference type="GO" id="GO:0006071">
    <property type="term" value="P:glycerol metabolic process"/>
    <property type="evidence" value="ECO:0007669"/>
    <property type="project" value="UniProtKB-KW"/>
</dbReference>
<dbReference type="InterPro" id="IPR030395">
    <property type="entry name" value="GP_PDE_dom"/>
</dbReference>
<feature type="domain" description="GP-PDE" evidence="8">
    <location>
        <begin position="40"/>
        <end position="443"/>
    </location>
</feature>
<keyword evidence="3 7" id="KW-0732">Signal</keyword>
<keyword evidence="4" id="KW-0319">Glycerol metabolism</keyword>
<gene>
    <name evidence="9" type="primary">glpQ_2</name>
    <name evidence="9" type="ORF">NCTC11967_04072</name>
</gene>
<dbReference type="EMBL" id="UAVL01000020">
    <property type="protein sequence ID" value="SQA65055.1"/>
    <property type="molecule type" value="Genomic_DNA"/>
</dbReference>
<dbReference type="PROSITE" id="PS51704">
    <property type="entry name" value="GP_PDE"/>
    <property type="match status" value="1"/>
</dbReference>
<dbReference type="PANTHER" id="PTHR43620:SF7">
    <property type="entry name" value="GLYCEROPHOSPHODIESTER PHOSPHODIESTERASE GDPD5-RELATED"/>
    <property type="match status" value="1"/>
</dbReference>
<evidence type="ECO:0000259" key="8">
    <source>
        <dbReference type="PROSITE" id="PS51704"/>
    </source>
</evidence>
<evidence type="ECO:0000256" key="5">
    <source>
        <dbReference type="ARBA" id="ARBA00022801"/>
    </source>
</evidence>
<dbReference type="PANTHER" id="PTHR43620">
    <property type="entry name" value="GLYCEROPHOSPHORYL DIESTER PHOSPHODIESTERASE"/>
    <property type="match status" value="1"/>
</dbReference>
<dbReference type="RefSeq" id="WP_038256658.1">
    <property type="nucleotide sequence ID" value="NZ_DAMADI010000002.1"/>
</dbReference>
<dbReference type="EC" id="3.1.4.46" evidence="2"/>
<protein>
    <recommendedName>
        <fullName evidence="2">glycerophosphodiester phosphodiesterase</fullName>
        <ecNumber evidence="2">3.1.4.46</ecNumber>
    </recommendedName>
</protein>
<dbReference type="GO" id="GO:0006629">
    <property type="term" value="P:lipid metabolic process"/>
    <property type="evidence" value="ECO:0007669"/>
    <property type="project" value="InterPro"/>
</dbReference>
<dbReference type="SUPFAM" id="SSF51695">
    <property type="entry name" value="PLC-like phosphodiesterases"/>
    <property type="match status" value="1"/>
</dbReference>
<comment type="catalytic activity">
    <reaction evidence="6">
        <text>a sn-glycero-3-phosphodiester + H2O = an alcohol + sn-glycerol 3-phosphate + H(+)</text>
        <dbReference type="Rhea" id="RHEA:12969"/>
        <dbReference type="ChEBI" id="CHEBI:15377"/>
        <dbReference type="ChEBI" id="CHEBI:15378"/>
        <dbReference type="ChEBI" id="CHEBI:30879"/>
        <dbReference type="ChEBI" id="CHEBI:57597"/>
        <dbReference type="ChEBI" id="CHEBI:83408"/>
        <dbReference type="EC" id="3.1.4.46"/>
    </reaction>
</comment>
<reference evidence="9 10" key="1">
    <citation type="submission" date="2018-06" db="EMBL/GenBank/DDBJ databases">
        <authorList>
            <consortium name="Pathogen Informatics"/>
            <person name="Doyle S."/>
        </authorList>
    </citation>
    <scope>NUCLEOTIDE SEQUENCE [LARGE SCALE GENOMIC DNA]</scope>
    <source>
        <strain evidence="9 10">NCTC11967</strain>
    </source>
</reference>
<evidence type="ECO:0000313" key="10">
    <source>
        <dbReference type="Proteomes" id="UP000251313"/>
    </source>
</evidence>
<feature type="chain" id="PRO_5044309550" description="glycerophosphodiester phosphodiesterase" evidence="7">
    <location>
        <begin position="21"/>
        <end position="464"/>
    </location>
</feature>
<comment type="similarity">
    <text evidence="1">Belongs to the glycerophosphoryl diester phosphodiesterase family.</text>
</comment>
<name>A0AB38G0I7_9ENTR</name>
<evidence type="ECO:0000256" key="1">
    <source>
        <dbReference type="ARBA" id="ARBA00007277"/>
    </source>
</evidence>
<organism evidence="9 10">
    <name type="scientific">Yokenella regensburgei</name>
    <dbReference type="NCBI Taxonomy" id="158877"/>
    <lineage>
        <taxon>Bacteria</taxon>
        <taxon>Pseudomonadati</taxon>
        <taxon>Pseudomonadota</taxon>
        <taxon>Gammaproteobacteria</taxon>
        <taxon>Enterobacterales</taxon>
        <taxon>Enterobacteriaceae</taxon>
        <taxon>Yokenella</taxon>
    </lineage>
</organism>
<dbReference type="Pfam" id="PF03009">
    <property type="entry name" value="GDPD"/>
    <property type="match status" value="1"/>
</dbReference>
<comment type="caution">
    <text evidence="9">The sequence shown here is derived from an EMBL/GenBank/DDBJ whole genome shotgun (WGS) entry which is preliminary data.</text>
</comment>
<evidence type="ECO:0000256" key="4">
    <source>
        <dbReference type="ARBA" id="ARBA00022798"/>
    </source>
</evidence>